<evidence type="ECO:0000259" key="1">
    <source>
        <dbReference type="PROSITE" id="PS50181"/>
    </source>
</evidence>
<comment type="caution">
    <text evidence="2">The sequence shown here is derived from an EMBL/GenBank/DDBJ whole genome shotgun (WGS) entry which is preliminary data.</text>
</comment>
<sequence>MSLFKLPTELDERILEDCDQLSLSRLSRTSTYYRRITEPFLYRDIKLDILNPTAVESLCLNLTKRKPLAQHVRSLSLFQKGAFPSAPKGRVRAHSFPVLSTKQLQEAVLPSSSPPEAIYTSSLALILSRATGLTTLHISPAPYPQPRISLRPTFKALRQIAHVTRLRHLHIDSTRSALIPLLPSLETLAVSHSQHVSLKGAYTLPGAMVNLRSVSFHHTTLRLPWLTDALEDGHLAHVTRFSIRGPLFTCVANYEVYSGEYDAFMYAVSAYAPRLECLELEGVVPQVFYAVLRPAAPVNLSRLKALEVLRVDALALLLPLPRRVLSSRNGMVEALPLGLRSLRLMNTPLCVLQQEEFAAGPVREAILRFRAKARLLRLSDLALEVVIQ</sequence>
<dbReference type="InterPro" id="IPR032675">
    <property type="entry name" value="LRR_dom_sf"/>
</dbReference>
<reference evidence="3" key="1">
    <citation type="submission" date="2018-05" db="EMBL/GenBank/DDBJ databases">
        <title>Draft genome sequence of Stemphylium lycopersici strain CIDEFI 213.</title>
        <authorList>
            <person name="Medina R."/>
            <person name="Franco M.E.E."/>
            <person name="Lucentini C.G."/>
            <person name="Saparrat M.C.N."/>
            <person name="Balatti P.A."/>
        </authorList>
    </citation>
    <scope>NUCLEOTIDE SEQUENCE [LARGE SCALE GENOMIC DNA]</scope>
    <source>
        <strain evidence="3">CIDEFI 213</strain>
    </source>
</reference>
<dbReference type="SUPFAM" id="SSF52047">
    <property type="entry name" value="RNI-like"/>
    <property type="match status" value="1"/>
</dbReference>
<feature type="domain" description="F-box" evidence="1">
    <location>
        <begin position="1"/>
        <end position="45"/>
    </location>
</feature>
<keyword evidence="3" id="KW-1185">Reference proteome</keyword>
<dbReference type="EMBL" id="QGDH01000012">
    <property type="protein sequence ID" value="RAR15439.1"/>
    <property type="molecule type" value="Genomic_DNA"/>
</dbReference>
<dbReference type="Proteomes" id="UP000249619">
    <property type="component" value="Unassembled WGS sequence"/>
</dbReference>
<evidence type="ECO:0000313" key="3">
    <source>
        <dbReference type="Proteomes" id="UP000249619"/>
    </source>
</evidence>
<gene>
    <name evidence="2" type="ORF">DDE83_001268</name>
</gene>
<dbReference type="Gene3D" id="3.80.10.10">
    <property type="entry name" value="Ribonuclease Inhibitor"/>
    <property type="match status" value="1"/>
</dbReference>
<organism evidence="2 3">
    <name type="scientific">Stemphylium lycopersici</name>
    <name type="common">Tomato gray leaf spot disease fungus</name>
    <name type="synonym">Thyrospora lycopersici</name>
    <dbReference type="NCBI Taxonomy" id="183478"/>
    <lineage>
        <taxon>Eukaryota</taxon>
        <taxon>Fungi</taxon>
        <taxon>Dikarya</taxon>
        <taxon>Ascomycota</taxon>
        <taxon>Pezizomycotina</taxon>
        <taxon>Dothideomycetes</taxon>
        <taxon>Pleosporomycetidae</taxon>
        <taxon>Pleosporales</taxon>
        <taxon>Pleosporineae</taxon>
        <taxon>Pleosporaceae</taxon>
        <taxon>Stemphylium</taxon>
    </lineage>
</organism>
<name>A0A364NDR5_STELY</name>
<dbReference type="AlphaFoldDB" id="A0A364NDR5"/>
<evidence type="ECO:0000313" key="2">
    <source>
        <dbReference type="EMBL" id="RAR15439.1"/>
    </source>
</evidence>
<dbReference type="PROSITE" id="PS50181">
    <property type="entry name" value="FBOX"/>
    <property type="match status" value="1"/>
</dbReference>
<dbReference type="InterPro" id="IPR001810">
    <property type="entry name" value="F-box_dom"/>
</dbReference>
<accession>A0A364NDR5</accession>
<protein>
    <recommendedName>
        <fullName evidence="1">F-box domain-containing protein</fullName>
    </recommendedName>
</protein>
<proteinExistence type="predicted"/>